<evidence type="ECO:0000313" key="2">
    <source>
        <dbReference type="Proteomes" id="UP000618952"/>
    </source>
</evidence>
<comment type="caution">
    <text evidence="1">The sequence shown here is derived from an EMBL/GenBank/DDBJ whole genome shotgun (WGS) entry which is preliminary data.</text>
</comment>
<organism evidence="1 2">
    <name type="scientific">Arenibacter arenosicollis</name>
    <dbReference type="NCBI Taxonomy" id="2762274"/>
    <lineage>
        <taxon>Bacteria</taxon>
        <taxon>Pseudomonadati</taxon>
        <taxon>Bacteroidota</taxon>
        <taxon>Flavobacteriia</taxon>
        <taxon>Flavobacteriales</taxon>
        <taxon>Flavobacteriaceae</taxon>
        <taxon>Arenibacter</taxon>
    </lineage>
</organism>
<reference evidence="1 2" key="1">
    <citation type="submission" date="2020-08" db="EMBL/GenBank/DDBJ databases">
        <title>Arenibacter gaetbuli sp. nov., isolated from a sand dune.</title>
        <authorList>
            <person name="Park S."/>
            <person name="Yoon J.-H."/>
        </authorList>
    </citation>
    <scope>NUCLEOTIDE SEQUENCE [LARGE SCALE GENOMIC DNA]</scope>
    <source>
        <strain evidence="1 2">BSSL-BM3</strain>
    </source>
</reference>
<dbReference type="EMBL" id="JACLHY010000020">
    <property type="protein sequence ID" value="MBC8769663.1"/>
    <property type="molecule type" value="Genomic_DNA"/>
</dbReference>
<keyword evidence="2" id="KW-1185">Reference proteome</keyword>
<proteinExistence type="predicted"/>
<evidence type="ECO:0000313" key="1">
    <source>
        <dbReference type="EMBL" id="MBC8769663.1"/>
    </source>
</evidence>
<accession>A0ABR7QR61</accession>
<sequence length="102" mass="12255">MEKENSKFCEYTKHYKAISFNVRYSYATNDLRELFFAAQPLETLNSKESTGDFMYGKIDRDFKLKIGIKEFQIIMSRELHERMGVLYDEIRNEYVQFINTNL</sequence>
<gene>
    <name evidence="1" type="ORF">H4O18_16815</name>
</gene>
<protein>
    <submittedName>
        <fullName evidence="1">Uncharacterized protein</fullName>
    </submittedName>
</protein>
<dbReference type="RefSeq" id="WP_187586699.1">
    <property type="nucleotide sequence ID" value="NZ_JACLHY010000020.1"/>
</dbReference>
<name>A0ABR7QR61_9FLAO</name>
<dbReference type="Proteomes" id="UP000618952">
    <property type="component" value="Unassembled WGS sequence"/>
</dbReference>